<evidence type="ECO:0000313" key="4">
    <source>
        <dbReference type="Proteomes" id="UP000584867"/>
    </source>
</evidence>
<dbReference type="InterPro" id="IPR029058">
    <property type="entry name" value="AB_hydrolase_fold"/>
</dbReference>
<feature type="chain" id="PRO_5030819729" evidence="1">
    <location>
        <begin position="28"/>
        <end position="322"/>
    </location>
</feature>
<reference evidence="3 4" key="1">
    <citation type="submission" date="2020-08" db="EMBL/GenBank/DDBJ databases">
        <title>Genomic Encyclopedia of Type Strains, Phase IV (KMG-V): Genome sequencing to study the core and pangenomes of soil and plant-associated prokaryotes.</title>
        <authorList>
            <person name="Whitman W."/>
        </authorList>
    </citation>
    <scope>NUCLEOTIDE SEQUENCE [LARGE SCALE GENOMIC DNA]</scope>
    <source>
        <strain evidence="3 4">X5P3</strain>
    </source>
</reference>
<evidence type="ECO:0000313" key="3">
    <source>
        <dbReference type="EMBL" id="MBB5062066.1"/>
    </source>
</evidence>
<dbReference type="Pfam" id="PF12697">
    <property type="entry name" value="Abhydrolase_6"/>
    <property type="match status" value="1"/>
</dbReference>
<dbReference type="PROSITE" id="PS51318">
    <property type="entry name" value="TAT"/>
    <property type="match status" value="1"/>
</dbReference>
<feature type="domain" description="AB hydrolase-1" evidence="2">
    <location>
        <begin position="41"/>
        <end position="310"/>
    </location>
</feature>
<keyword evidence="1" id="KW-0732">Signal</keyword>
<dbReference type="PANTHER" id="PTHR37017:SF11">
    <property type="entry name" value="ESTERASE_LIPASE_THIOESTERASE DOMAIN-CONTAINING PROTEIN"/>
    <property type="match status" value="1"/>
</dbReference>
<proteinExistence type="predicted"/>
<evidence type="ECO:0000256" key="1">
    <source>
        <dbReference type="SAM" id="SignalP"/>
    </source>
</evidence>
<dbReference type="AlphaFoldDB" id="A0A7W7ZMS1"/>
<sequence length="322" mass="34123">MRIDRRKFLGTGIAAAGLMSISSGAAAQDVTLGAGGTRKTFVLVHGSWHDTGVWESLTPMLIAAGHTVIARDLPGRGINALFPASYFQRPFDAGAFAQEPSPVAGVTLEDNIASIIETIGVANAGGAQRIILVGHSSAGFSITAVAERYPQLISHIVYVAAMMNANGVSPNDDLSSADNGFNQNISAALIGAPPQIGALRFDWNSLDPVYAPALQNLFYNDVAPVPYRAVANLLTPDDPAGPFSVPVTRTAQRWGSIPRSYVRTALDRVILPTLQDRWIAQANALTPSNSTKVYPIESSHSPFISQPQKLGEALLDVANRTP</sequence>
<name>A0A7W7ZMS1_9BACT</name>
<dbReference type="EMBL" id="JACHIO010000001">
    <property type="protein sequence ID" value="MBB5062066.1"/>
    <property type="molecule type" value="Genomic_DNA"/>
</dbReference>
<comment type="caution">
    <text evidence="3">The sequence shown here is derived from an EMBL/GenBank/DDBJ whole genome shotgun (WGS) entry which is preliminary data.</text>
</comment>
<dbReference type="PANTHER" id="PTHR37017">
    <property type="entry name" value="AB HYDROLASE-1 DOMAIN-CONTAINING PROTEIN-RELATED"/>
    <property type="match status" value="1"/>
</dbReference>
<feature type="signal peptide" evidence="1">
    <location>
        <begin position="1"/>
        <end position="27"/>
    </location>
</feature>
<dbReference type="InterPro" id="IPR000073">
    <property type="entry name" value="AB_hydrolase_1"/>
</dbReference>
<dbReference type="InterPro" id="IPR052897">
    <property type="entry name" value="Sec-Metab_Biosynth_Hydrolase"/>
</dbReference>
<protein>
    <submittedName>
        <fullName evidence="3">Pimeloyl-ACP methyl ester carboxylesterase</fullName>
    </submittedName>
</protein>
<dbReference type="OMA" id="SGGAWCW"/>
<dbReference type="RefSeq" id="WP_014266883.1">
    <property type="nucleotide sequence ID" value="NZ_JACHIO010000001.1"/>
</dbReference>
<dbReference type="InterPro" id="IPR006311">
    <property type="entry name" value="TAT_signal"/>
</dbReference>
<dbReference type="Gene3D" id="3.40.50.1820">
    <property type="entry name" value="alpha/beta hydrolase"/>
    <property type="match status" value="1"/>
</dbReference>
<dbReference type="SUPFAM" id="SSF53474">
    <property type="entry name" value="alpha/beta-Hydrolases"/>
    <property type="match status" value="1"/>
</dbReference>
<evidence type="ECO:0000259" key="2">
    <source>
        <dbReference type="Pfam" id="PF12697"/>
    </source>
</evidence>
<accession>A0A7W7ZMS1</accession>
<organism evidence="3 4">
    <name type="scientific">Granulicella mallensis</name>
    <dbReference type="NCBI Taxonomy" id="940614"/>
    <lineage>
        <taxon>Bacteria</taxon>
        <taxon>Pseudomonadati</taxon>
        <taxon>Acidobacteriota</taxon>
        <taxon>Terriglobia</taxon>
        <taxon>Terriglobales</taxon>
        <taxon>Acidobacteriaceae</taxon>
        <taxon>Granulicella</taxon>
    </lineage>
</organism>
<gene>
    <name evidence="3" type="ORF">HDF15_000391</name>
</gene>
<dbReference type="Proteomes" id="UP000584867">
    <property type="component" value="Unassembled WGS sequence"/>
</dbReference>